<keyword evidence="1" id="KW-0694">RNA-binding</keyword>
<dbReference type="Gene3D" id="1.10.20.70">
    <property type="entry name" value="Transcription termination and cleavage factor, C-terminal domain"/>
    <property type="match status" value="1"/>
</dbReference>
<evidence type="ECO:0000259" key="3">
    <source>
        <dbReference type="PROSITE" id="PS50102"/>
    </source>
</evidence>
<dbReference type="InterPro" id="IPR000504">
    <property type="entry name" value="RRM_dom"/>
</dbReference>
<dbReference type="PANTHER" id="PTHR45735:SF2">
    <property type="entry name" value="CLEAVAGE STIMULATION FACTOR SUBUNIT 2"/>
    <property type="match status" value="1"/>
</dbReference>
<feature type="domain" description="RRM" evidence="3">
    <location>
        <begin position="9"/>
        <end position="89"/>
    </location>
</feature>
<feature type="region of interest" description="Disordered" evidence="2">
    <location>
        <begin position="88"/>
        <end position="240"/>
    </location>
</feature>
<dbReference type="Gene3D" id="1.25.40.630">
    <property type="match status" value="1"/>
</dbReference>
<feature type="compositionally biased region" description="Low complexity" evidence="2">
    <location>
        <begin position="109"/>
        <end position="130"/>
    </location>
</feature>
<dbReference type="EMBL" id="CCBN010000028">
    <property type="protein sequence ID" value="CDO58083.1"/>
    <property type="molecule type" value="Genomic_DNA"/>
</dbReference>
<proteinExistence type="predicted"/>
<dbReference type="SUPFAM" id="SSF54928">
    <property type="entry name" value="RNA-binding domain, RBD"/>
    <property type="match status" value="1"/>
</dbReference>
<dbReference type="PROSITE" id="PS50102">
    <property type="entry name" value="RRM"/>
    <property type="match status" value="1"/>
</dbReference>
<feature type="region of interest" description="Disordered" evidence="2">
    <location>
        <begin position="328"/>
        <end position="410"/>
    </location>
</feature>
<feature type="compositionally biased region" description="Low complexity" evidence="2">
    <location>
        <begin position="352"/>
        <end position="386"/>
    </location>
</feature>
<dbReference type="Proteomes" id="UP000242525">
    <property type="component" value="Unassembled WGS sequence"/>
</dbReference>
<dbReference type="Gene3D" id="3.30.70.330">
    <property type="match status" value="1"/>
</dbReference>
<evidence type="ECO:0000256" key="2">
    <source>
        <dbReference type="SAM" id="MobiDB-lite"/>
    </source>
</evidence>
<feature type="compositionally biased region" description="Pro residues" evidence="2">
    <location>
        <begin position="342"/>
        <end position="351"/>
    </location>
</feature>
<dbReference type="AlphaFoldDB" id="A0A0J9XKA6"/>
<dbReference type="Pfam" id="PF00076">
    <property type="entry name" value="RRM_1"/>
    <property type="match status" value="1"/>
</dbReference>
<dbReference type="OrthoDB" id="4096831at2759"/>
<dbReference type="InterPro" id="IPR038192">
    <property type="entry name" value="CSTF_C_sf"/>
</dbReference>
<dbReference type="InterPro" id="IPR035979">
    <property type="entry name" value="RBD_domain_sf"/>
</dbReference>
<dbReference type="STRING" id="1173061.A0A0J9XKA6"/>
<evidence type="ECO:0000313" key="5">
    <source>
        <dbReference type="Proteomes" id="UP000242525"/>
    </source>
</evidence>
<dbReference type="InterPro" id="IPR025742">
    <property type="entry name" value="CSTF2_hinge"/>
</dbReference>
<evidence type="ECO:0000313" key="4">
    <source>
        <dbReference type="EMBL" id="CDO58083.1"/>
    </source>
</evidence>
<dbReference type="PANTHER" id="PTHR45735">
    <property type="entry name" value="CLEAVAGE STIMULATION FACTOR SUBUNIT 2"/>
    <property type="match status" value="1"/>
</dbReference>
<feature type="compositionally biased region" description="Low complexity" evidence="2">
    <location>
        <begin position="145"/>
        <end position="183"/>
    </location>
</feature>
<dbReference type="Pfam" id="PF14327">
    <property type="entry name" value="CSTF2_hinge"/>
    <property type="match status" value="1"/>
</dbReference>
<keyword evidence="5" id="KW-1185">Reference proteome</keyword>
<comment type="caution">
    <text evidence="4">The sequence shown here is derived from an EMBL/GenBank/DDBJ whole genome shotgun (WGS) entry which is preliminary data.</text>
</comment>
<organism evidence="4 5">
    <name type="scientific">Geotrichum candidum</name>
    <name type="common">Oospora lactis</name>
    <name type="synonym">Dipodascus geotrichum</name>
    <dbReference type="NCBI Taxonomy" id="1173061"/>
    <lineage>
        <taxon>Eukaryota</taxon>
        <taxon>Fungi</taxon>
        <taxon>Dikarya</taxon>
        <taxon>Ascomycota</taxon>
        <taxon>Saccharomycotina</taxon>
        <taxon>Dipodascomycetes</taxon>
        <taxon>Dipodascales</taxon>
        <taxon>Dipodascaceae</taxon>
        <taxon>Geotrichum</taxon>
    </lineage>
</organism>
<name>A0A0J9XKA6_GEOCN</name>
<feature type="compositionally biased region" description="Low complexity" evidence="2">
    <location>
        <begin position="332"/>
        <end position="341"/>
    </location>
</feature>
<reference evidence="4" key="1">
    <citation type="submission" date="2014-03" db="EMBL/GenBank/DDBJ databases">
        <authorList>
            <person name="Casaregola S."/>
        </authorList>
    </citation>
    <scope>NUCLEOTIDE SEQUENCE [LARGE SCALE GENOMIC DNA]</scope>
    <source>
        <strain evidence="4">CLIB 918</strain>
    </source>
</reference>
<gene>
    <name evidence="4" type="ORF">BN980_GECA32s02628g</name>
</gene>
<feature type="compositionally biased region" description="Pro residues" evidence="2">
    <location>
        <begin position="387"/>
        <end position="399"/>
    </location>
</feature>
<protein>
    <submittedName>
        <fullName evidence="4">Similar to Saccharomyces cerevisiae YGL044C RNA15 Component of the cleavage and polyadenylation factor I (CF I)</fullName>
    </submittedName>
</protein>
<dbReference type="InterPro" id="IPR012677">
    <property type="entry name" value="Nucleotide-bd_a/b_plait_sf"/>
</dbReference>
<dbReference type="GO" id="GO:0003729">
    <property type="term" value="F:mRNA binding"/>
    <property type="evidence" value="ECO:0007669"/>
    <property type="project" value="TreeGrafter"/>
</dbReference>
<accession>A0A0J9XKA6</accession>
<feature type="compositionally biased region" description="Gly residues" evidence="2">
    <location>
        <begin position="93"/>
        <end position="108"/>
    </location>
</feature>
<feature type="compositionally biased region" description="Low complexity" evidence="2">
    <location>
        <begin position="223"/>
        <end position="239"/>
    </location>
</feature>
<evidence type="ECO:0000256" key="1">
    <source>
        <dbReference type="PROSITE-ProRule" id="PRU00176"/>
    </source>
</evidence>
<dbReference type="SMART" id="SM00360">
    <property type="entry name" value="RRM"/>
    <property type="match status" value="1"/>
</dbReference>
<dbReference type="GO" id="GO:0005847">
    <property type="term" value="C:mRNA cleavage and polyadenylation specificity factor complex"/>
    <property type="evidence" value="ECO:0007669"/>
    <property type="project" value="TreeGrafter"/>
</dbReference>
<sequence length="443" mass="47644">MNMDKQPTRVLFIGNIPYELNDQQVLEIVNSVGPVNRFRLVKDRERNNRSKGYCFVEYVSLESAIAAVQKFNGQFKIGTRTLRADFTNEFSQGEGGGPGGPGGPGAGGRQQQPFGKKKWNNNINNNNGNNAGFGGFNQQLNYSGQPYPNNNAFNNNMNNNNRPQKQQQPQQQQQKFYQQQSQNYTPPPPGPAAMTQLPTGPAALAPGNDNMSQSYGPGGSYGSGPASSAPAAADAMGPQLQANDPISSKLAQVPAPNLLQFLGSAPTLLAQNPAQLADALRASPALTYAALQAMLRMGLVDNTVVAHVVNAASAAAAAGVPYNYLDELKNNPPGAAQQQQVPQPPQPPQVPPQQEQYQQQQHQQQQQIHQQQQPQQQQQQQQQQQNLPPPPPPPPPTGPGGPGGADQQAALLAQVLQLPDDQLAMLPADQQAMIRQLRASYQG</sequence>